<dbReference type="InterPro" id="IPR039418">
    <property type="entry name" value="LexA-like"/>
</dbReference>
<gene>
    <name evidence="2" type="ORF">SAMN02745131_04011</name>
</gene>
<dbReference type="CDD" id="cd06529">
    <property type="entry name" value="S24_LexA-like"/>
    <property type="match status" value="1"/>
</dbReference>
<dbReference type="Proteomes" id="UP000184048">
    <property type="component" value="Unassembled WGS sequence"/>
</dbReference>
<dbReference type="AlphaFoldDB" id="A0A1M5G197"/>
<dbReference type="Pfam" id="PF00717">
    <property type="entry name" value="Peptidase_S24"/>
    <property type="match status" value="1"/>
</dbReference>
<dbReference type="Gene3D" id="2.10.109.10">
    <property type="entry name" value="Umud Fragment, subunit A"/>
    <property type="match status" value="1"/>
</dbReference>
<evidence type="ECO:0000313" key="3">
    <source>
        <dbReference type="Proteomes" id="UP000184048"/>
    </source>
</evidence>
<organism evidence="2 3">
    <name type="scientific">Flavisolibacter ginsengisoli DSM 18119</name>
    <dbReference type="NCBI Taxonomy" id="1121884"/>
    <lineage>
        <taxon>Bacteria</taxon>
        <taxon>Pseudomonadati</taxon>
        <taxon>Bacteroidota</taxon>
        <taxon>Chitinophagia</taxon>
        <taxon>Chitinophagales</taxon>
        <taxon>Chitinophagaceae</taxon>
        <taxon>Flavisolibacter</taxon>
    </lineage>
</organism>
<dbReference type="InterPro" id="IPR036286">
    <property type="entry name" value="LexA/Signal_pep-like_sf"/>
</dbReference>
<dbReference type="RefSeq" id="WP_084080296.1">
    <property type="nucleotide sequence ID" value="NZ_FQUU01000026.1"/>
</dbReference>
<dbReference type="EMBL" id="FQUU01000026">
    <property type="protein sequence ID" value="SHF97489.1"/>
    <property type="molecule type" value="Genomic_DNA"/>
</dbReference>
<reference evidence="2 3" key="1">
    <citation type="submission" date="2016-11" db="EMBL/GenBank/DDBJ databases">
        <authorList>
            <person name="Jaros S."/>
            <person name="Januszkiewicz K."/>
            <person name="Wedrychowicz H."/>
        </authorList>
    </citation>
    <scope>NUCLEOTIDE SEQUENCE [LARGE SCALE GENOMIC DNA]</scope>
    <source>
        <strain evidence="2 3">DSM 18119</strain>
    </source>
</reference>
<dbReference type="InterPro" id="IPR015927">
    <property type="entry name" value="Peptidase_S24_S26A/B/C"/>
</dbReference>
<feature type="domain" description="Peptidase S24/S26A/S26B/S26C" evidence="1">
    <location>
        <begin position="32"/>
        <end position="109"/>
    </location>
</feature>
<dbReference type="SUPFAM" id="SSF51306">
    <property type="entry name" value="LexA/Signal peptidase"/>
    <property type="match status" value="1"/>
</dbReference>
<proteinExistence type="predicted"/>
<keyword evidence="3" id="KW-1185">Reference proteome</keyword>
<protein>
    <submittedName>
        <fullName evidence="2">DNA polymerase V</fullName>
    </submittedName>
</protein>
<evidence type="ECO:0000259" key="1">
    <source>
        <dbReference type="Pfam" id="PF00717"/>
    </source>
</evidence>
<sequence length="136" mass="14855">MDKNTFVKESSFHQHFSLLTQSQGQGNINPDNNSWGVIDLNEALVKNKQTTFFLRVNCNAVKDAGIQKGDVVIVDRALAAGDGKVVIAVIGGELLIRKLMVIEKRMHLIGDKLAPLVLSQGDACIWGVVTYVIHSV</sequence>
<dbReference type="OrthoDB" id="9787787at2"/>
<evidence type="ECO:0000313" key="2">
    <source>
        <dbReference type="EMBL" id="SHF97489.1"/>
    </source>
</evidence>
<dbReference type="STRING" id="1121884.SAMN02745131_04011"/>
<accession>A0A1M5G197</accession>
<name>A0A1M5G197_9BACT</name>